<organism evidence="1 2">
    <name type="scientific">Synechococcus phage S-CAM8</name>
    <dbReference type="NCBI Taxonomy" id="754038"/>
    <lineage>
        <taxon>Viruses</taxon>
        <taxon>Duplodnaviria</taxon>
        <taxon>Heunggongvirae</taxon>
        <taxon>Uroviricota</taxon>
        <taxon>Caudoviricetes</taxon>
        <taxon>Pantevenvirales</taxon>
        <taxon>Kyanoviridae</taxon>
        <taxon>Neritesvirus</taxon>
        <taxon>Neritesvirus scam8</taxon>
    </lineage>
</organism>
<gene>
    <name evidence="1" type="ORF">SXFG_00145</name>
</gene>
<protein>
    <recommendedName>
        <fullName evidence="3">Tail assembly chaperone</fullName>
    </recommendedName>
</protein>
<name>G8EY05_9CAUD</name>
<dbReference type="Proteomes" id="UP000297591">
    <property type="component" value="Segment"/>
</dbReference>
<evidence type="ECO:0000313" key="1">
    <source>
        <dbReference type="EMBL" id="AET72695.1"/>
    </source>
</evidence>
<evidence type="ECO:0008006" key="3">
    <source>
        <dbReference type="Google" id="ProtNLM"/>
    </source>
</evidence>
<accession>G8EY05</accession>
<sequence>MAFVRKKVKTFKWPVKVEEPADGGVFETSTFDAVFKRVPRSEFQKLADKGDFDLLKSVLIGWEGIEDEEGKPVPFSQATMKEFADDAYWIRGVLQAYTETFEGAKLGN</sequence>
<proteinExistence type="predicted"/>
<evidence type="ECO:0000313" key="2">
    <source>
        <dbReference type="Proteomes" id="UP000297591"/>
    </source>
</evidence>
<dbReference type="EMBL" id="JF974299">
    <property type="protein sequence ID" value="AET72695.1"/>
    <property type="molecule type" value="Genomic_DNA"/>
</dbReference>
<reference evidence="1 2" key="1">
    <citation type="submission" date="2010-12" db="EMBL/GenBank/DDBJ databases">
        <title>The Genome Sequence of Synechococcus phage S-CAM8 0608SB47.</title>
        <authorList>
            <consortium name="The Broad Institute Genome Sequencing Platform"/>
            <person name="Henn M.R."/>
            <person name="Martiny J."/>
            <person name="Weihe C."/>
            <person name="Levin J."/>
            <person name="Malboeuf C."/>
            <person name="Casali M."/>
            <person name="Russ C."/>
            <person name="Lennon N."/>
            <person name="Chapman S.B."/>
            <person name="Erlich R."/>
            <person name="Young S.K."/>
            <person name="Yandava C."/>
            <person name="Zeng Q."/>
            <person name="Alvarado L."/>
            <person name="Anderson S."/>
            <person name="Berlin A."/>
            <person name="Chen Z."/>
            <person name="Freedman E."/>
            <person name="Gellesch M."/>
            <person name="Goldberg J."/>
            <person name="Green L."/>
            <person name="Griggs A."/>
            <person name="Gujja S."/>
            <person name="Heilman E.R."/>
            <person name="Heiman D."/>
            <person name="Hollinger A."/>
            <person name="Howarth C."/>
            <person name="Larson L."/>
            <person name="Mehta T."/>
            <person name="Pearson M."/>
            <person name="Roberts A."/>
            <person name="Ryan E."/>
            <person name="Saif S."/>
            <person name="Shea T."/>
            <person name="Shenoy N."/>
            <person name="Sisk P."/>
            <person name="Stolte C."/>
            <person name="Sykes S."/>
            <person name="White J."/>
            <person name="Haas B."/>
            <person name="Nusbaum C."/>
            <person name="Birren B."/>
        </authorList>
    </citation>
    <scope>NUCLEOTIDE SEQUENCE [LARGE SCALE GENOMIC DNA]</scope>
    <source>
        <strain evidence="1 2">0608SB47</strain>
    </source>
</reference>